<dbReference type="InterPro" id="IPR029058">
    <property type="entry name" value="AB_hydrolase_fold"/>
</dbReference>
<keyword evidence="3" id="KW-0551">Lipid droplet</keyword>
<dbReference type="PANTHER" id="PTHR13390">
    <property type="entry name" value="LIPASE"/>
    <property type="match status" value="1"/>
</dbReference>
<comment type="caution">
    <text evidence="5">The sequence shown here is derived from an EMBL/GenBank/DDBJ whole genome shotgun (WGS) entry which is preliminary data.</text>
</comment>
<evidence type="ECO:0000256" key="2">
    <source>
        <dbReference type="ARBA" id="ARBA00008300"/>
    </source>
</evidence>
<dbReference type="Proteomes" id="UP000226192">
    <property type="component" value="Unassembled WGS sequence"/>
</dbReference>
<dbReference type="SUPFAM" id="SSF53474">
    <property type="entry name" value="alpha/beta-Hydrolases"/>
    <property type="match status" value="1"/>
</dbReference>
<dbReference type="Pfam" id="PF10230">
    <property type="entry name" value="LIDHydrolase"/>
    <property type="match status" value="1"/>
</dbReference>
<evidence type="ECO:0000256" key="1">
    <source>
        <dbReference type="ARBA" id="ARBA00004502"/>
    </source>
</evidence>
<keyword evidence="4" id="KW-0378">Hydrolase</keyword>
<evidence type="ECO:0008006" key="7">
    <source>
        <dbReference type="Google" id="ProtNLM"/>
    </source>
</evidence>
<evidence type="ECO:0000313" key="6">
    <source>
        <dbReference type="Proteomes" id="UP000226192"/>
    </source>
</evidence>
<sequence length="322" mass="35387">MLSSIWLPSAPRENARRVLLYLVCGNPGCIGFYGDFAETLRAMLDGHDKQATIAWDIYGRSLLGFGDVEEGQQPPQGLDAQIEAMYSDVAARRDSKGQAYDWVVLMGHSIGAYICLSIMERHARTTTRKANAQDLVLRHGLLLFPTIALLAESSSGRRLALARRLKLSSALAQVVVDAATWLLPRRLLLWLLTLALGMSERAAGVAAEWLASRDGVRQTLHLAGSELDHVGQDGWDSAEALWSLAADSTTPAIFMLYAKRDHWVADSVRDECVAKRGDCARIDIDQGELSHAFCTTERNSWLVAKIVDGWIAEIENGLSQGQ</sequence>
<dbReference type="PANTHER" id="PTHR13390:SF0">
    <property type="entry name" value="LIPID DROPLET-ASSOCIATED HYDROLASE"/>
    <property type="match status" value="1"/>
</dbReference>
<gene>
    <name evidence="5" type="ORF">CDD81_6243</name>
</gene>
<name>A0A2C5Y7F9_9HYPO</name>
<organism evidence="5 6">
    <name type="scientific">Ophiocordyceps australis</name>
    <dbReference type="NCBI Taxonomy" id="1399860"/>
    <lineage>
        <taxon>Eukaryota</taxon>
        <taxon>Fungi</taxon>
        <taxon>Dikarya</taxon>
        <taxon>Ascomycota</taxon>
        <taxon>Pezizomycotina</taxon>
        <taxon>Sordariomycetes</taxon>
        <taxon>Hypocreomycetidae</taxon>
        <taxon>Hypocreales</taxon>
        <taxon>Ophiocordycipitaceae</taxon>
        <taxon>Ophiocordyceps</taxon>
    </lineage>
</organism>
<protein>
    <recommendedName>
        <fullName evidence="7">AB hydrolase-1 domain-containing protein</fullName>
    </recommendedName>
</protein>
<accession>A0A2C5Y7F9</accession>
<evidence type="ECO:0000256" key="4">
    <source>
        <dbReference type="ARBA" id="ARBA00022801"/>
    </source>
</evidence>
<reference evidence="5 6" key="1">
    <citation type="submission" date="2017-06" db="EMBL/GenBank/DDBJ databases">
        <title>Ant-infecting Ophiocordyceps genomes reveal a high diversity of potential behavioral manipulation genes and a possible major role for enterotoxins.</title>
        <authorList>
            <person name="De Bekker C."/>
            <person name="Evans H.C."/>
            <person name="Brachmann A."/>
            <person name="Hughes D.P."/>
        </authorList>
    </citation>
    <scope>NUCLEOTIDE SEQUENCE [LARGE SCALE GENOMIC DNA]</scope>
    <source>
        <strain evidence="5 6">Map64</strain>
    </source>
</reference>
<dbReference type="AlphaFoldDB" id="A0A2C5Y7F9"/>
<dbReference type="Gene3D" id="3.40.50.1820">
    <property type="entry name" value="alpha/beta hydrolase"/>
    <property type="match status" value="1"/>
</dbReference>
<dbReference type="GO" id="GO:0019915">
    <property type="term" value="P:lipid storage"/>
    <property type="evidence" value="ECO:0007669"/>
    <property type="project" value="InterPro"/>
</dbReference>
<dbReference type="GO" id="GO:0005811">
    <property type="term" value="C:lipid droplet"/>
    <property type="evidence" value="ECO:0007669"/>
    <property type="project" value="UniProtKB-SubCell"/>
</dbReference>
<keyword evidence="6" id="KW-1185">Reference proteome</keyword>
<dbReference type="InterPro" id="IPR019363">
    <property type="entry name" value="LDAH"/>
</dbReference>
<evidence type="ECO:0000256" key="3">
    <source>
        <dbReference type="ARBA" id="ARBA00022677"/>
    </source>
</evidence>
<comment type="subcellular location">
    <subcellularLocation>
        <location evidence="1">Lipid droplet</location>
    </subcellularLocation>
</comment>
<dbReference type="OrthoDB" id="448051at2759"/>
<dbReference type="GO" id="GO:0016298">
    <property type="term" value="F:lipase activity"/>
    <property type="evidence" value="ECO:0007669"/>
    <property type="project" value="InterPro"/>
</dbReference>
<dbReference type="EMBL" id="NJET01000055">
    <property type="protein sequence ID" value="PHH63192.1"/>
    <property type="molecule type" value="Genomic_DNA"/>
</dbReference>
<evidence type="ECO:0000313" key="5">
    <source>
        <dbReference type="EMBL" id="PHH63192.1"/>
    </source>
</evidence>
<comment type="similarity">
    <text evidence="2">Belongs to the AB hydrolase superfamily. LDAH family.</text>
</comment>
<proteinExistence type="inferred from homology"/>